<organism evidence="1 2">
    <name type="scientific">Byssochlamys spectabilis</name>
    <name type="common">Paecilomyces variotii</name>
    <dbReference type="NCBI Taxonomy" id="264951"/>
    <lineage>
        <taxon>Eukaryota</taxon>
        <taxon>Fungi</taxon>
        <taxon>Dikarya</taxon>
        <taxon>Ascomycota</taxon>
        <taxon>Pezizomycotina</taxon>
        <taxon>Eurotiomycetes</taxon>
        <taxon>Eurotiomycetidae</taxon>
        <taxon>Eurotiales</taxon>
        <taxon>Thermoascaceae</taxon>
        <taxon>Paecilomyces</taxon>
    </lineage>
</organism>
<dbReference type="VEuPathDB" id="FungiDB:C8Q69DRAFT_448511"/>
<dbReference type="EMBL" id="RCNU01000020">
    <property type="protein sequence ID" value="RWQ91465.1"/>
    <property type="molecule type" value="Genomic_DNA"/>
</dbReference>
<dbReference type="RefSeq" id="XP_028481110.1">
    <property type="nucleotide sequence ID" value="XM_028629294.1"/>
</dbReference>
<keyword evidence="2" id="KW-1185">Reference proteome</keyword>
<protein>
    <submittedName>
        <fullName evidence="1">Uncharacterized protein</fullName>
    </submittedName>
</protein>
<dbReference type="Proteomes" id="UP000283841">
    <property type="component" value="Unassembled WGS sequence"/>
</dbReference>
<evidence type="ECO:0000313" key="2">
    <source>
        <dbReference type="Proteomes" id="UP000283841"/>
    </source>
</evidence>
<sequence>MASSIRLKGRQVLKSISSSLDLRKFPKKREKDASAATVIKDVARSTTRESLRVILTSILMKGDEDLYLENDAASSLYINLLDLPLEENDHPANNDSSCFFSPMPSDRLKSFPFDKSDPATERFLDGFDSWDESRETLTGFRAQRNPESLISELNWLFSQCRRISPKGDKTYLHQEANWKHMALSPEIFHDDLFGMVDRAGQLHSKGKFGRLFDITDGYCAARWDIRISEPHIIVMIEHEYVADEKISRAEVSTILAAMITQLGHGHLEEHCIPPVMLVSFMGSLKGRILQAHVTDSGLVIKKSKLYDFDKQVDFERSITLFTRHMASDRIGDTRQLTMFDLENKTVPILHSAATDKSIRAVADSENNIHESIEPYDRGLWELMQSVYL</sequence>
<dbReference type="STRING" id="264951.A0A443HI41"/>
<name>A0A443HI41_BYSSP</name>
<comment type="caution">
    <text evidence="1">The sequence shown here is derived from an EMBL/GenBank/DDBJ whole genome shotgun (WGS) entry which is preliminary data.</text>
</comment>
<reference evidence="1 2" key="1">
    <citation type="journal article" date="2018" name="Front. Microbiol.">
        <title>Genomic and genetic insights into a cosmopolitan fungus, Paecilomyces variotii (Eurotiales).</title>
        <authorList>
            <person name="Urquhart A.S."/>
            <person name="Mondo S.J."/>
            <person name="Makela M.R."/>
            <person name="Hane J.K."/>
            <person name="Wiebenga A."/>
            <person name="He G."/>
            <person name="Mihaltcheva S."/>
            <person name="Pangilinan J."/>
            <person name="Lipzen A."/>
            <person name="Barry K."/>
            <person name="de Vries R.P."/>
            <person name="Grigoriev I.V."/>
            <person name="Idnurm A."/>
        </authorList>
    </citation>
    <scope>NUCLEOTIDE SEQUENCE [LARGE SCALE GENOMIC DNA]</scope>
    <source>
        <strain evidence="1 2">CBS 101075</strain>
    </source>
</reference>
<proteinExistence type="predicted"/>
<accession>A0A443HI41</accession>
<evidence type="ECO:0000313" key="1">
    <source>
        <dbReference type="EMBL" id="RWQ91465.1"/>
    </source>
</evidence>
<gene>
    <name evidence="1" type="ORF">C8Q69DRAFT_448511</name>
</gene>
<dbReference type="GeneID" id="39598571"/>
<dbReference type="AlphaFoldDB" id="A0A443HI41"/>